<proteinExistence type="predicted"/>
<dbReference type="Proteomes" id="UP000299102">
    <property type="component" value="Unassembled WGS sequence"/>
</dbReference>
<name>A0A4C1XN86_EUMVA</name>
<comment type="caution">
    <text evidence="1">The sequence shown here is derived from an EMBL/GenBank/DDBJ whole genome shotgun (WGS) entry which is preliminary data.</text>
</comment>
<evidence type="ECO:0000313" key="2">
    <source>
        <dbReference type="Proteomes" id="UP000299102"/>
    </source>
</evidence>
<protein>
    <submittedName>
        <fullName evidence="1">Uncharacterized protein</fullName>
    </submittedName>
</protein>
<sequence>MSARLEYHFGRFPFESQNEKAGAAIRRALEARPRTPGAATRVVLSQGWRASRVYVPIGFRGWSYVMVDVCIAGARSWFATIMFALSASGALAHVVARSRIITCNAFSDELSNTTSNSVYAPIHKHLGQRSIRMRV</sequence>
<dbReference type="AlphaFoldDB" id="A0A4C1XN86"/>
<gene>
    <name evidence="1" type="ORF">EVAR_37140_1</name>
</gene>
<dbReference type="EMBL" id="BGZK01000924">
    <property type="protein sequence ID" value="GBP65291.1"/>
    <property type="molecule type" value="Genomic_DNA"/>
</dbReference>
<keyword evidence="2" id="KW-1185">Reference proteome</keyword>
<evidence type="ECO:0000313" key="1">
    <source>
        <dbReference type="EMBL" id="GBP65291.1"/>
    </source>
</evidence>
<organism evidence="1 2">
    <name type="scientific">Eumeta variegata</name>
    <name type="common">Bagworm moth</name>
    <name type="synonym">Eumeta japonica</name>
    <dbReference type="NCBI Taxonomy" id="151549"/>
    <lineage>
        <taxon>Eukaryota</taxon>
        <taxon>Metazoa</taxon>
        <taxon>Ecdysozoa</taxon>
        <taxon>Arthropoda</taxon>
        <taxon>Hexapoda</taxon>
        <taxon>Insecta</taxon>
        <taxon>Pterygota</taxon>
        <taxon>Neoptera</taxon>
        <taxon>Endopterygota</taxon>
        <taxon>Lepidoptera</taxon>
        <taxon>Glossata</taxon>
        <taxon>Ditrysia</taxon>
        <taxon>Tineoidea</taxon>
        <taxon>Psychidae</taxon>
        <taxon>Oiketicinae</taxon>
        <taxon>Eumeta</taxon>
    </lineage>
</organism>
<reference evidence="1 2" key="1">
    <citation type="journal article" date="2019" name="Commun. Biol.">
        <title>The bagworm genome reveals a unique fibroin gene that provides high tensile strength.</title>
        <authorList>
            <person name="Kono N."/>
            <person name="Nakamura H."/>
            <person name="Ohtoshi R."/>
            <person name="Tomita M."/>
            <person name="Numata K."/>
            <person name="Arakawa K."/>
        </authorList>
    </citation>
    <scope>NUCLEOTIDE SEQUENCE [LARGE SCALE GENOMIC DNA]</scope>
</reference>
<accession>A0A4C1XN86</accession>